<feature type="compositionally biased region" description="Acidic residues" evidence="1">
    <location>
        <begin position="671"/>
        <end position="694"/>
    </location>
</feature>
<dbReference type="SUPFAM" id="SSF81383">
    <property type="entry name" value="F-box domain"/>
    <property type="match status" value="1"/>
</dbReference>
<name>A0AA38Y379_9EURO</name>
<protein>
    <recommendedName>
        <fullName evidence="4">F-box domain-containing protein</fullName>
    </recommendedName>
</protein>
<sequence>MASSSDTVWDLDSDLSEPTSDFDDVTASSINEDLMHTPLNASARSKRDADSLQASHDDNERSAKRLRTPQGSLSRLEDLPTEILNRIASELPNDVDLFRLIRASPAFCEALNPNTSAIWRARFLVKWDHPFVRNNKYFAIVYRERGCILNQFVEFTNENETRLIYQLEHLTCMILEAYHQPDKHLPPPLKSLNLEAFDLPKDSPWMKSFLTNTFYPKTLSRGQNKYGQSHALFDAIQVALSHLVLSPASEMAQAVQSSRHRYDMALVYNWSGPLAMICHRVPSVEAPPTPAHGPSGFSNLTRRDQGPKYEVDTYALLHVRNFFHRHLIESDYGSLEAHSSMNERTYASMANLLCDAGIAPRPWDQMLVQGLPLIANEWYGHYSCIHPWPKRRQDLEIVQTDAEDWSSAHPLKLDIVIAKKNDLGFWPPIFRDIPIFNETIPEALESSISFRGVAPFVDLHVMDSVRNSTSKATLTLPGLPKYHPYTSLRVRGVVHPIGNLPRQDQVENPRTTIPGWSRVVMIMYKPTTDMQIAVLERAEQNLSGFFGSALNSLMNQNGQPLLGLQQLAAANLDPEELELARKRIVEEKLSRNPAWRHPENMDKHVIAEMEERFKRSEHMEWTDMDYAYAYEGIVLPGGKIMMGRWWRCGINGASSPGYEVDEQGAGPDNPDQSDEESDSEAEIDHGDDDDDPMDVDGGGAKSHDGLGSSSATTSARAKPARKRFPKLERGPFVFWC</sequence>
<feature type="region of interest" description="Disordered" evidence="1">
    <location>
        <begin position="1"/>
        <end position="71"/>
    </location>
</feature>
<keyword evidence="3" id="KW-1185">Reference proteome</keyword>
<reference evidence="2" key="1">
    <citation type="submission" date="2022-10" db="EMBL/GenBank/DDBJ databases">
        <title>Culturing micro-colonial fungi from biological soil crusts in the Mojave desert and describing Neophaeococcomyces mojavensis, and introducing the new genera and species Taxawa tesnikishii.</title>
        <authorList>
            <person name="Kurbessoian T."/>
            <person name="Stajich J.E."/>
        </authorList>
    </citation>
    <scope>NUCLEOTIDE SEQUENCE</scope>
    <source>
        <strain evidence="2">TK_35</strain>
    </source>
</reference>
<dbReference type="Proteomes" id="UP001172681">
    <property type="component" value="Unassembled WGS sequence"/>
</dbReference>
<evidence type="ECO:0000313" key="2">
    <source>
        <dbReference type="EMBL" id="KAJ9633846.1"/>
    </source>
</evidence>
<gene>
    <name evidence="2" type="ORF">H2204_006631</name>
</gene>
<feature type="compositionally biased region" description="Acidic residues" evidence="1">
    <location>
        <begin position="9"/>
        <end position="24"/>
    </location>
</feature>
<feature type="compositionally biased region" description="Basic and acidic residues" evidence="1">
    <location>
        <begin position="45"/>
        <end position="63"/>
    </location>
</feature>
<dbReference type="EMBL" id="JAPDRN010000042">
    <property type="protein sequence ID" value="KAJ9633846.1"/>
    <property type="molecule type" value="Genomic_DNA"/>
</dbReference>
<organism evidence="2 3">
    <name type="scientific">Knufia peltigerae</name>
    <dbReference type="NCBI Taxonomy" id="1002370"/>
    <lineage>
        <taxon>Eukaryota</taxon>
        <taxon>Fungi</taxon>
        <taxon>Dikarya</taxon>
        <taxon>Ascomycota</taxon>
        <taxon>Pezizomycotina</taxon>
        <taxon>Eurotiomycetes</taxon>
        <taxon>Chaetothyriomycetidae</taxon>
        <taxon>Chaetothyriales</taxon>
        <taxon>Trichomeriaceae</taxon>
        <taxon>Knufia</taxon>
    </lineage>
</organism>
<evidence type="ECO:0000313" key="3">
    <source>
        <dbReference type="Proteomes" id="UP001172681"/>
    </source>
</evidence>
<dbReference type="InterPro" id="IPR036047">
    <property type="entry name" value="F-box-like_dom_sf"/>
</dbReference>
<proteinExistence type="predicted"/>
<evidence type="ECO:0008006" key="4">
    <source>
        <dbReference type="Google" id="ProtNLM"/>
    </source>
</evidence>
<dbReference type="AlphaFoldDB" id="A0AA38Y379"/>
<feature type="region of interest" description="Disordered" evidence="1">
    <location>
        <begin position="656"/>
        <end position="723"/>
    </location>
</feature>
<comment type="caution">
    <text evidence="2">The sequence shown here is derived from an EMBL/GenBank/DDBJ whole genome shotgun (WGS) entry which is preliminary data.</text>
</comment>
<evidence type="ECO:0000256" key="1">
    <source>
        <dbReference type="SAM" id="MobiDB-lite"/>
    </source>
</evidence>
<accession>A0AA38Y379</accession>